<evidence type="ECO:0000256" key="1">
    <source>
        <dbReference type="ARBA" id="ARBA00011073"/>
    </source>
</evidence>
<evidence type="ECO:0000256" key="4">
    <source>
        <dbReference type="ARBA" id="ARBA00022825"/>
    </source>
</evidence>
<dbReference type="GO" id="GO:0004252">
    <property type="term" value="F:serine-type endopeptidase activity"/>
    <property type="evidence" value="ECO:0007669"/>
    <property type="project" value="InterPro"/>
</dbReference>
<proteinExistence type="inferred from homology"/>
<dbReference type="PROSITE" id="PS51892">
    <property type="entry name" value="SUBTILASE"/>
    <property type="match status" value="1"/>
</dbReference>
<dbReference type="AlphaFoldDB" id="Q1JX46"/>
<organism evidence="7 8">
    <name type="scientific">Desulfuromonas acetoxidans (strain DSM 684 / 11070)</name>
    <dbReference type="NCBI Taxonomy" id="281689"/>
    <lineage>
        <taxon>Bacteria</taxon>
        <taxon>Pseudomonadati</taxon>
        <taxon>Thermodesulfobacteriota</taxon>
        <taxon>Desulfuromonadia</taxon>
        <taxon>Desulfuromonadales</taxon>
        <taxon>Desulfuromonadaceae</taxon>
        <taxon>Desulfuromonas</taxon>
    </lineage>
</organism>
<dbReference type="GO" id="GO:0006508">
    <property type="term" value="P:proteolysis"/>
    <property type="evidence" value="ECO:0007669"/>
    <property type="project" value="UniProtKB-KW"/>
</dbReference>
<keyword evidence="2" id="KW-0645">Protease</keyword>
<dbReference type="Gene3D" id="3.40.50.200">
    <property type="entry name" value="Peptidase S8/S53 domain"/>
    <property type="match status" value="1"/>
</dbReference>
<reference evidence="7" key="1">
    <citation type="submission" date="2006-05" db="EMBL/GenBank/DDBJ databases">
        <title>Annotation of the draft genome assembly of Desulfuromonas acetoxidans DSM 684.</title>
        <authorList>
            <consortium name="US DOE Joint Genome Institute (JGI-ORNL)"/>
            <person name="Larimer F."/>
            <person name="Land M."/>
            <person name="Hauser L."/>
        </authorList>
    </citation>
    <scope>NUCLEOTIDE SEQUENCE [LARGE SCALE GENOMIC DNA]</scope>
    <source>
        <strain evidence="7">DSM 684</strain>
    </source>
</reference>
<dbReference type="InterPro" id="IPR050131">
    <property type="entry name" value="Peptidase_S8_subtilisin-like"/>
</dbReference>
<dbReference type="Proteomes" id="UP000005695">
    <property type="component" value="Unassembled WGS sequence"/>
</dbReference>
<evidence type="ECO:0000256" key="3">
    <source>
        <dbReference type="ARBA" id="ARBA00022801"/>
    </source>
</evidence>
<dbReference type="PANTHER" id="PTHR43806">
    <property type="entry name" value="PEPTIDASE S8"/>
    <property type="match status" value="1"/>
</dbReference>
<dbReference type="SUPFAM" id="SSF52743">
    <property type="entry name" value="Subtilisin-like"/>
    <property type="match status" value="1"/>
</dbReference>
<evidence type="ECO:0000256" key="2">
    <source>
        <dbReference type="ARBA" id="ARBA00022670"/>
    </source>
</evidence>
<evidence type="ECO:0000313" key="7">
    <source>
        <dbReference type="EMBL" id="EAT14816.1"/>
    </source>
</evidence>
<dbReference type="InterPro" id="IPR015500">
    <property type="entry name" value="Peptidase_S8_subtilisin-rel"/>
</dbReference>
<dbReference type="EMBL" id="AAEW02000017">
    <property type="protein sequence ID" value="EAT14816.1"/>
    <property type="molecule type" value="Genomic_DNA"/>
</dbReference>
<sequence>MERIPLISPHLTLDALRQQATGQGVQVAVIDSGIDPHHPDLQGRVVRACVVDKGSDRTIACRDIDPLESRDDFGHGTAVAGIIAAVAPQVELINVRVLNEYNACSGDILIAGLRWALAQNIKVINLSLATMKERFFPELFQLCEQAYEQDAILIVSRRNLGGMGCPAMFSSVISVERGEIAEPYGLR</sequence>
<name>Q1JX46_DESA6</name>
<keyword evidence="4" id="KW-0720">Serine protease</keyword>
<feature type="domain" description="Peptidase S8/S53" evidence="6">
    <location>
        <begin position="22"/>
        <end position="175"/>
    </location>
</feature>
<dbReference type="InterPro" id="IPR023827">
    <property type="entry name" value="Peptidase_S8_Asp-AS"/>
</dbReference>
<protein>
    <submittedName>
        <fullName evidence="7">Subtilisin</fullName>
    </submittedName>
</protein>
<dbReference type="InterPro" id="IPR036852">
    <property type="entry name" value="Peptidase_S8/S53_dom_sf"/>
</dbReference>
<comment type="caution">
    <text evidence="5">Lacks conserved residue(s) required for the propagation of feature annotation.</text>
</comment>
<dbReference type="InterPro" id="IPR022398">
    <property type="entry name" value="Peptidase_S8_His-AS"/>
</dbReference>
<keyword evidence="8" id="KW-1185">Reference proteome</keyword>
<dbReference type="PROSITE" id="PS00137">
    <property type="entry name" value="SUBTILASE_HIS"/>
    <property type="match status" value="1"/>
</dbReference>
<keyword evidence="3" id="KW-0378">Hydrolase</keyword>
<dbReference type="InterPro" id="IPR000209">
    <property type="entry name" value="Peptidase_S8/S53_dom"/>
</dbReference>
<evidence type="ECO:0000259" key="6">
    <source>
        <dbReference type="Pfam" id="PF00082"/>
    </source>
</evidence>
<dbReference type="PRINTS" id="PR00723">
    <property type="entry name" value="SUBTILISIN"/>
</dbReference>
<dbReference type="PROSITE" id="PS00136">
    <property type="entry name" value="SUBTILASE_ASP"/>
    <property type="match status" value="1"/>
</dbReference>
<evidence type="ECO:0000313" key="8">
    <source>
        <dbReference type="Proteomes" id="UP000005695"/>
    </source>
</evidence>
<reference evidence="7" key="2">
    <citation type="submission" date="2006-05" db="EMBL/GenBank/DDBJ databases">
        <title>Sequencing of the draft genome and assembly of Desulfuromonas acetoxidans DSM 684.</title>
        <authorList>
            <consortium name="US DOE Joint Genome Institute (JGI-PGF)"/>
            <person name="Copeland A."/>
            <person name="Lucas S."/>
            <person name="Lapidus A."/>
            <person name="Barry K."/>
            <person name="Detter J.C."/>
            <person name="Glavina del Rio T."/>
            <person name="Hammon N."/>
            <person name="Israni S."/>
            <person name="Dalin E."/>
            <person name="Tice H."/>
            <person name="Bruce D."/>
            <person name="Pitluck S."/>
            <person name="Richardson P."/>
        </authorList>
    </citation>
    <scope>NUCLEOTIDE SEQUENCE [LARGE SCALE GENOMIC DNA]</scope>
    <source>
        <strain evidence="7">DSM 684</strain>
    </source>
</reference>
<dbReference type="PANTHER" id="PTHR43806:SF11">
    <property type="entry name" value="CEREVISIN-RELATED"/>
    <property type="match status" value="1"/>
</dbReference>
<comment type="similarity">
    <text evidence="1 5">Belongs to the peptidase S8 family.</text>
</comment>
<accession>Q1JX46</accession>
<comment type="caution">
    <text evidence="7">The sequence shown here is derived from an EMBL/GenBank/DDBJ whole genome shotgun (WGS) entry which is preliminary data.</text>
</comment>
<dbReference type="OrthoDB" id="5930286at2"/>
<dbReference type="Pfam" id="PF00082">
    <property type="entry name" value="Peptidase_S8"/>
    <property type="match status" value="1"/>
</dbReference>
<evidence type="ECO:0000256" key="5">
    <source>
        <dbReference type="PROSITE-ProRule" id="PRU01240"/>
    </source>
</evidence>
<gene>
    <name evidence="7" type="ORF">Dace_0955</name>
</gene>